<dbReference type="InterPro" id="IPR018085">
    <property type="entry name" value="Ura-DNA_Glyclase_AS"/>
</dbReference>
<feature type="domain" description="Uracil-DNA glycosylase-like" evidence="12">
    <location>
        <begin position="49"/>
        <end position="209"/>
    </location>
</feature>
<gene>
    <name evidence="9 13" type="primary">ung</name>
    <name evidence="13" type="ORF">QUV96_08840</name>
</gene>
<evidence type="ECO:0000256" key="10">
    <source>
        <dbReference type="PROSITE-ProRule" id="PRU10072"/>
    </source>
</evidence>
<dbReference type="CDD" id="cd10027">
    <property type="entry name" value="UDG-F1-like"/>
    <property type="match status" value="1"/>
</dbReference>
<keyword evidence="7 9" id="KW-0378">Hydrolase</keyword>
<dbReference type="NCBIfam" id="NF003592">
    <property type="entry name" value="PRK05254.1-5"/>
    <property type="match status" value="1"/>
</dbReference>
<dbReference type="PANTHER" id="PTHR11264">
    <property type="entry name" value="URACIL-DNA GLYCOSYLASE"/>
    <property type="match status" value="1"/>
</dbReference>
<reference evidence="13" key="2">
    <citation type="submission" date="2023-06" db="EMBL/GenBank/DDBJ databases">
        <authorList>
            <person name="Zeman M."/>
            <person name="Kubasova T."/>
            <person name="Jahodarova E."/>
            <person name="Nykrynova M."/>
            <person name="Rychlik I."/>
        </authorList>
    </citation>
    <scope>NUCLEOTIDE SEQUENCE</scope>
    <source>
        <strain evidence="13">ET39</strain>
    </source>
</reference>
<dbReference type="PROSITE" id="PS00130">
    <property type="entry name" value="U_DNA_GLYCOSYLASE"/>
    <property type="match status" value="1"/>
</dbReference>
<dbReference type="EC" id="3.2.2.27" evidence="4 9"/>
<proteinExistence type="inferred from homology"/>
<comment type="similarity">
    <text evidence="3 9 11">Belongs to the uracil-DNA glycosylase (UDG) superfamily. UNG family.</text>
</comment>
<keyword evidence="14" id="KW-1185">Reference proteome</keyword>
<keyword evidence="9" id="KW-0963">Cytoplasm</keyword>
<keyword evidence="6 9" id="KW-0227">DNA damage</keyword>
<dbReference type="InterPro" id="IPR002043">
    <property type="entry name" value="UDG_fam1"/>
</dbReference>
<name>A0ABT7UDP2_9FIRM</name>
<dbReference type="NCBIfam" id="TIGR00628">
    <property type="entry name" value="ung"/>
    <property type="match status" value="1"/>
</dbReference>
<dbReference type="HAMAP" id="MF_00148">
    <property type="entry name" value="UDG"/>
    <property type="match status" value="1"/>
</dbReference>
<dbReference type="SMART" id="SM00986">
    <property type="entry name" value="UDG"/>
    <property type="match status" value="1"/>
</dbReference>
<evidence type="ECO:0000256" key="11">
    <source>
        <dbReference type="RuleBase" id="RU003780"/>
    </source>
</evidence>
<keyword evidence="8 9" id="KW-0234">DNA repair</keyword>
<protein>
    <recommendedName>
        <fullName evidence="5 9">Uracil-DNA glycosylase</fullName>
        <shortName evidence="9">UDG</shortName>
        <ecNumber evidence="4 9">3.2.2.27</ecNumber>
    </recommendedName>
</protein>
<evidence type="ECO:0000256" key="3">
    <source>
        <dbReference type="ARBA" id="ARBA00008184"/>
    </source>
</evidence>
<evidence type="ECO:0000256" key="9">
    <source>
        <dbReference type="HAMAP-Rule" id="MF_00148"/>
    </source>
</evidence>
<evidence type="ECO:0000256" key="6">
    <source>
        <dbReference type="ARBA" id="ARBA00022763"/>
    </source>
</evidence>
<sequence>MVHIGNDWDALLKDEFQKEYYLRLRQFLAYEYRHTVVYPDMYDIFNALKYTPYEKVKVVLLGQDPYHGRGQAHGLCFSVQKGVTPPPSLQNIYQELHRDIGFQIPAHGNLSAWARQGVLMLNTVLTVRANQPNSHANKGWEQLTDRIIQLLDQKDAPLVFLLWGKNASSKQALLSNPRHQILTTSHPSPYSVHYGFAGCGHFSKTNAFLTANGCTPIDWQLPMTL</sequence>
<comment type="catalytic activity">
    <reaction evidence="1 9 11">
        <text>Hydrolyzes single-stranded DNA or mismatched double-stranded DNA and polynucleotides, releasing free uracil.</text>
        <dbReference type="EC" id="3.2.2.27"/>
    </reaction>
</comment>
<dbReference type="GO" id="GO:0004844">
    <property type="term" value="F:uracil DNA N-glycosylase activity"/>
    <property type="evidence" value="ECO:0007669"/>
    <property type="project" value="UniProtKB-EC"/>
</dbReference>
<dbReference type="Pfam" id="PF03167">
    <property type="entry name" value="UDG"/>
    <property type="match status" value="1"/>
</dbReference>
<dbReference type="InterPro" id="IPR005122">
    <property type="entry name" value="Uracil-DNA_glycosylase-like"/>
</dbReference>
<dbReference type="NCBIfam" id="NF003588">
    <property type="entry name" value="PRK05254.1-1"/>
    <property type="match status" value="1"/>
</dbReference>
<dbReference type="RefSeq" id="WP_289608187.1">
    <property type="nucleotide sequence ID" value="NZ_JAUDCG010000042.1"/>
</dbReference>
<accession>A0ABT7UDP2</accession>
<comment type="function">
    <text evidence="2 9 11">Excises uracil residues from the DNA which can arise as a result of misincorporation of dUMP residues by DNA polymerase or due to deamination of cytosine.</text>
</comment>
<dbReference type="NCBIfam" id="NF003591">
    <property type="entry name" value="PRK05254.1-4"/>
    <property type="match status" value="1"/>
</dbReference>
<feature type="active site" description="Proton acceptor" evidence="9 10">
    <location>
        <position position="64"/>
    </location>
</feature>
<dbReference type="Proteomes" id="UP001529340">
    <property type="component" value="Unassembled WGS sequence"/>
</dbReference>
<keyword evidence="13" id="KW-0326">Glycosidase</keyword>
<evidence type="ECO:0000313" key="13">
    <source>
        <dbReference type="EMBL" id="MDM8157743.1"/>
    </source>
</evidence>
<dbReference type="SUPFAM" id="SSF52141">
    <property type="entry name" value="Uracil-DNA glycosylase-like"/>
    <property type="match status" value="1"/>
</dbReference>
<dbReference type="PANTHER" id="PTHR11264:SF0">
    <property type="entry name" value="URACIL-DNA GLYCOSYLASE"/>
    <property type="match status" value="1"/>
</dbReference>
<evidence type="ECO:0000259" key="12">
    <source>
        <dbReference type="SMART" id="SM00986"/>
    </source>
</evidence>
<evidence type="ECO:0000256" key="2">
    <source>
        <dbReference type="ARBA" id="ARBA00002631"/>
    </source>
</evidence>
<organism evidence="13 14">
    <name type="scientific">Amedibacillus dolichus</name>
    <dbReference type="NCBI Taxonomy" id="31971"/>
    <lineage>
        <taxon>Bacteria</taxon>
        <taxon>Bacillati</taxon>
        <taxon>Bacillota</taxon>
        <taxon>Erysipelotrichia</taxon>
        <taxon>Erysipelotrichales</taxon>
        <taxon>Erysipelotrichaceae</taxon>
        <taxon>Amedibacillus</taxon>
    </lineage>
</organism>
<dbReference type="Gene3D" id="3.40.470.10">
    <property type="entry name" value="Uracil-DNA glycosylase-like domain"/>
    <property type="match status" value="1"/>
</dbReference>
<evidence type="ECO:0000256" key="8">
    <source>
        <dbReference type="ARBA" id="ARBA00023204"/>
    </source>
</evidence>
<evidence type="ECO:0000313" key="14">
    <source>
        <dbReference type="Proteomes" id="UP001529340"/>
    </source>
</evidence>
<evidence type="ECO:0000256" key="4">
    <source>
        <dbReference type="ARBA" id="ARBA00012030"/>
    </source>
</evidence>
<dbReference type="EMBL" id="JAUDCG010000042">
    <property type="protein sequence ID" value="MDM8157743.1"/>
    <property type="molecule type" value="Genomic_DNA"/>
</dbReference>
<dbReference type="SMART" id="SM00987">
    <property type="entry name" value="UreE_C"/>
    <property type="match status" value="1"/>
</dbReference>
<dbReference type="InterPro" id="IPR036895">
    <property type="entry name" value="Uracil-DNA_glycosylase-like_sf"/>
</dbReference>
<evidence type="ECO:0000256" key="1">
    <source>
        <dbReference type="ARBA" id="ARBA00001400"/>
    </source>
</evidence>
<evidence type="ECO:0000256" key="5">
    <source>
        <dbReference type="ARBA" id="ARBA00018429"/>
    </source>
</evidence>
<evidence type="ECO:0000256" key="7">
    <source>
        <dbReference type="ARBA" id="ARBA00022801"/>
    </source>
</evidence>
<comment type="subcellular location">
    <subcellularLocation>
        <location evidence="9">Cytoplasm</location>
    </subcellularLocation>
</comment>
<reference evidence="13" key="1">
    <citation type="submission" date="2023-06" db="EMBL/GenBank/DDBJ databases">
        <title>Identification and characterization of horizontal gene transfer across gut microbiota members of farm animals based on homology search.</title>
        <authorList>
            <person name="Schwarzerova J."/>
            <person name="Nykrynova M."/>
            <person name="Jureckova K."/>
            <person name="Cejkova D."/>
            <person name="Rychlik I."/>
        </authorList>
    </citation>
    <scope>NUCLEOTIDE SEQUENCE</scope>
    <source>
        <strain evidence="13">ET39</strain>
    </source>
</reference>
<comment type="caution">
    <text evidence="13">The sequence shown here is derived from an EMBL/GenBank/DDBJ whole genome shotgun (WGS) entry which is preliminary data.</text>
</comment>
<dbReference type="NCBIfam" id="NF003589">
    <property type="entry name" value="PRK05254.1-2"/>
    <property type="match status" value="1"/>
</dbReference>